<dbReference type="EMBL" id="KI913114">
    <property type="protein sequence ID" value="ETV89493.1"/>
    <property type="molecule type" value="Genomic_DNA"/>
</dbReference>
<accession>W4HEB3</accession>
<dbReference type="VEuPathDB" id="FungiDB:H257_00757"/>
<name>W4HEB3_APHAT</name>
<feature type="signal peptide" evidence="1">
    <location>
        <begin position="1"/>
        <end position="30"/>
    </location>
</feature>
<proteinExistence type="predicted"/>
<protein>
    <recommendedName>
        <fullName evidence="3">Secreted protein</fullName>
    </recommendedName>
</protein>
<organism evidence="2">
    <name type="scientific">Aphanomyces astaci</name>
    <name type="common">Crayfish plague agent</name>
    <dbReference type="NCBI Taxonomy" id="112090"/>
    <lineage>
        <taxon>Eukaryota</taxon>
        <taxon>Sar</taxon>
        <taxon>Stramenopiles</taxon>
        <taxon>Oomycota</taxon>
        <taxon>Saprolegniomycetes</taxon>
        <taxon>Saprolegniales</taxon>
        <taxon>Verrucalvaceae</taxon>
        <taxon>Aphanomyces</taxon>
    </lineage>
</organism>
<sequence length="92" mass="10294">MTAWLFFLRLLSAPMLAGTWHWLRWPETSAEPTSGQYGRVGGRVLVRAPTQGVGVGAVCVPSQTDWEVVAAFPYFRGAQSLFHVFFNKYSDN</sequence>
<dbReference type="RefSeq" id="XP_009821893.1">
    <property type="nucleotide sequence ID" value="XM_009823591.1"/>
</dbReference>
<evidence type="ECO:0000313" key="2">
    <source>
        <dbReference type="EMBL" id="ETV89493.1"/>
    </source>
</evidence>
<evidence type="ECO:0008006" key="3">
    <source>
        <dbReference type="Google" id="ProtNLM"/>
    </source>
</evidence>
<evidence type="ECO:0000256" key="1">
    <source>
        <dbReference type="SAM" id="SignalP"/>
    </source>
</evidence>
<keyword evidence="1" id="KW-0732">Signal</keyword>
<dbReference type="GeneID" id="20802753"/>
<dbReference type="AlphaFoldDB" id="W4HEB3"/>
<reference evidence="2" key="1">
    <citation type="submission" date="2013-12" db="EMBL/GenBank/DDBJ databases">
        <title>The Genome Sequence of Aphanomyces astaci APO3.</title>
        <authorList>
            <consortium name="The Broad Institute Genomics Platform"/>
            <person name="Russ C."/>
            <person name="Tyler B."/>
            <person name="van West P."/>
            <person name="Dieguez-Uribeondo J."/>
            <person name="Young S.K."/>
            <person name="Zeng Q."/>
            <person name="Gargeya S."/>
            <person name="Fitzgerald M."/>
            <person name="Abouelleil A."/>
            <person name="Alvarado L."/>
            <person name="Chapman S.B."/>
            <person name="Gainer-Dewar J."/>
            <person name="Goldberg J."/>
            <person name="Griggs A."/>
            <person name="Gujja S."/>
            <person name="Hansen M."/>
            <person name="Howarth C."/>
            <person name="Imamovic A."/>
            <person name="Ireland A."/>
            <person name="Larimer J."/>
            <person name="McCowan C."/>
            <person name="Murphy C."/>
            <person name="Pearson M."/>
            <person name="Poon T.W."/>
            <person name="Priest M."/>
            <person name="Roberts A."/>
            <person name="Saif S."/>
            <person name="Shea T."/>
            <person name="Sykes S."/>
            <person name="Wortman J."/>
            <person name="Nusbaum C."/>
            <person name="Birren B."/>
        </authorList>
    </citation>
    <scope>NUCLEOTIDE SEQUENCE [LARGE SCALE GENOMIC DNA]</scope>
    <source>
        <strain evidence="2">APO3</strain>
    </source>
</reference>
<feature type="chain" id="PRO_5004841800" description="Secreted protein" evidence="1">
    <location>
        <begin position="31"/>
        <end position="92"/>
    </location>
</feature>
<gene>
    <name evidence="2" type="ORF">H257_00757</name>
</gene>